<keyword evidence="2" id="KW-0238">DNA-binding</keyword>
<evidence type="ECO:0000256" key="3">
    <source>
        <dbReference type="ARBA" id="ARBA00023172"/>
    </source>
</evidence>
<dbReference type="EMBL" id="VSSQ01000421">
    <property type="protein sequence ID" value="MPL94259.1"/>
    <property type="molecule type" value="Genomic_DNA"/>
</dbReference>
<reference evidence="5" key="1">
    <citation type="submission" date="2019-08" db="EMBL/GenBank/DDBJ databases">
        <authorList>
            <person name="Kucharzyk K."/>
            <person name="Murdoch R.W."/>
            <person name="Higgins S."/>
            <person name="Loffler F."/>
        </authorList>
    </citation>
    <scope>NUCLEOTIDE SEQUENCE</scope>
</reference>
<dbReference type="GO" id="GO:0006310">
    <property type="term" value="P:DNA recombination"/>
    <property type="evidence" value="ECO:0007669"/>
    <property type="project" value="UniProtKB-KW"/>
</dbReference>
<dbReference type="InterPro" id="IPR011010">
    <property type="entry name" value="DNA_brk_join_enz"/>
</dbReference>
<dbReference type="Gene3D" id="1.10.443.10">
    <property type="entry name" value="Intergrase catalytic core"/>
    <property type="match status" value="1"/>
</dbReference>
<dbReference type="PANTHER" id="PTHR30349:SF91">
    <property type="entry name" value="INTA PROTEIN"/>
    <property type="match status" value="1"/>
</dbReference>
<evidence type="ECO:0000313" key="5">
    <source>
        <dbReference type="EMBL" id="MPL94259.1"/>
    </source>
</evidence>
<proteinExistence type="predicted"/>
<accession>A0A644VS82</accession>
<dbReference type="PROSITE" id="PS51898">
    <property type="entry name" value="TYR_RECOMBINASE"/>
    <property type="match status" value="1"/>
</dbReference>
<dbReference type="Pfam" id="PF00589">
    <property type="entry name" value="Phage_integrase"/>
    <property type="match status" value="1"/>
</dbReference>
<feature type="domain" description="Tyr recombinase" evidence="4">
    <location>
        <begin position="167"/>
        <end position="360"/>
    </location>
</feature>
<dbReference type="InterPro" id="IPR050090">
    <property type="entry name" value="Tyrosine_recombinase_XerCD"/>
</dbReference>
<protein>
    <submittedName>
        <fullName evidence="5">Tyrosine recombinase XerC</fullName>
    </submittedName>
</protein>
<dbReference type="Pfam" id="PF14659">
    <property type="entry name" value="Phage_int_SAM_3"/>
    <property type="match status" value="1"/>
</dbReference>
<dbReference type="InterPro" id="IPR010998">
    <property type="entry name" value="Integrase_recombinase_N"/>
</dbReference>
<gene>
    <name evidence="5" type="primary">xerC_41</name>
    <name evidence="5" type="ORF">SDC9_40409</name>
</gene>
<dbReference type="GO" id="GO:0015074">
    <property type="term" value="P:DNA integration"/>
    <property type="evidence" value="ECO:0007669"/>
    <property type="project" value="InterPro"/>
</dbReference>
<dbReference type="GO" id="GO:0003677">
    <property type="term" value="F:DNA binding"/>
    <property type="evidence" value="ECO:0007669"/>
    <property type="project" value="UniProtKB-KW"/>
</dbReference>
<dbReference type="InterPro" id="IPR004107">
    <property type="entry name" value="Integrase_SAM-like_N"/>
</dbReference>
<sequence>MPRKGANIYKRKDGRWEGRLLKAEGNYQYLYAKSYKEVRQKMRDALEQKLSKSKNTKYAQKNAAGLFEAWLESGISARLKPSTYESYYHCLHCYVIPHFKLAENREISDVTIARFVTKLCCNTAISESYRKKILSIFKLSLRAIYKNVPESASLIACVSLPRVKEPKEISVFSLSEQRSIEYAIKGLTDTKALGMLICFYTGIRLGELCALKWNDIDFEAGTMSIVRTVSRIRNFGDGDHKTLLHVGIPKSQSSSRKIPLPAFLIKLANNRPSNENCYFLTENSEPFDPRIYQRYYKRLLARAGVRDRKFHTIRHTFATRALELGVDIKTLSELLGHSNVSITLNVYAHSLMEHKKAAIHKFDELHTTHMNVAVCAVNSAVTPSYIAY</sequence>
<dbReference type="CDD" id="cd01189">
    <property type="entry name" value="INT_ICEBs1_C_like"/>
    <property type="match status" value="1"/>
</dbReference>
<keyword evidence="3" id="KW-0233">DNA recombination</keyword>
<dbReference type="AlphaFoldDB" id="A0A644VS82"/>
<evidence type="ECO:0000259" key="4">
    <source>
        <dbReference type="PROSITE" id="PS51898"/>
    </source>
</evidence>
<keyword evidence="1" id="KW-0229">DNA integration</keyword>
<dbReference type="Gene3D" id="1.10.150.130">
    <property type="match status" value="1"/>
</dbReference>
<dbReference type="InterPro" id="IPR002104">
    <property type="entry name" value="Integrase_catalytic"/>
</dbReference>
<dbReference type="PANTHER" id="PTHR30349">
    <property type="entry name" value="PHAGE INTEGRASE-RELATED"/>
    <property type="match status" value="1"/>
</dbReference>
<evidence type="ECO:0000256" key="1">
    <source>
        <dbReference type="ARBA" id="ARBA00022908"/>
    </source>
</evidence>
<organism evidence="5">
    <name type="scientific">bioreactor metagenome</name>
    <dbReference type="NCBI Taxonomy" id="1076179"/>
    <lineage>
        <taxon>unclassified sequences</taxon>
        <taxon>metagenomes</taxon>
        <taxon>ecological metagenomes</taxon>
    </lineage>
</organism>
<dbReference type="InterPro" id="IPR013762">
    <property type="entry name" value="Integrase-like_cat_sf"/>
</dbReference>
<dbReference type="SUPFAM" id="SSF56349">
    <property type="entry name" value="DNA breaking-rejoining enzymes"/>
    <property type="match status" value="1"/>
</dbReference>
<name>A0A644VS82_9ZZZZ</name>
<evidence type="ECO:0000256" key="2">
    <source>
        <dbReference type="ARBA" id="ARBA00023125"/>
    </source>
</evidence>
<comment type="caution">
    <text evidence="5">The sequence shown here is derived from an EMBL/GenBank/DDBJ whole genome shotgun (WGS) entry which is preliminary data.</text>
</comment>